<protein>
    <submittedName>
        <fullName evidence="2">Agmatine deiminase</fullName>
        <ecNumber evidence="2">3.5.3.12</ecNumber>
    </submittedName>
</protein>
<dbReference type="Gene3D" id="3.75.10.10">
    <property type="entry name" value="L-arginine/glycine Amidinotransferase, Chain A"/>
    <property type="match status" value="1"/>
</dbReference>
<dbReference type="AlphaFoldDB" id="A0A2S9YQ80"/>
<dbReference type="SUPFAM" id="SSF55909">
    <property type="entry name" value="Pentein"/>
    <property type="match status" value="1"/>
</dbReference>
<dbReference type="Proteomes" id="UP000238823">
    <property type="component" value="Unassembled WGS sequence"/>
</dbReference>
<reference evidence="2 3" key="1">
    <citation type="submission" date="2018-03" db="EMBL/GenBank/DDBJ databases">
        <title>Draft Genome Sequences of the Obligatory Marine Myxobacteria Enhygromyxa salina SWB007.</title>
        <authorList>
            <person name="Poehlein A."/>
            <person name="Moghaddam J.A."/>
            <person name="Harms H."/>
            <person name="Alanjari M."/>
            <person name="Koenig G.M."/>
            <person name="Daniel R."/>
            <person name="Schaeberle T.F."/>
        </authorList>
    </citation>
    <scope>NUCLEOTIDE SEQUENCE [LARGE SCALE GENOMIC DNA]</scope>
    <source>
        <strain evidence="2 3">SWB007</strain>
    </source>
</reference>
<evidence type="ECO:0000313" key="2">
    <source>
        <dbReference type="EMBL" id="PRQ07251.1"/>
    </source>
</evidence>
<dbReference type="GO" id="GO:0047632">
    <property type="term" value="F:agmatine deiminase activity"/>
    <property type="evidence" value="ECO:0007669"/>
    <property type="project" value="UniProtKB-EC"/>
</dbReference>
<dbReference type="EMBL" id="PVNL01000057">
    <property type="protein sequence ID" value="PRQ07251.1"/>
    <property type="molecule type" value="Genomic_DNA"/>
</dbReference>
<proteinExistence type="predicted"/>
<name>A0A2S9YQ80_9BACT</name>
<gene>
    <name evidence="2" type="primary">aguA</name>
    <name evidence="2" type="ORF">ENSA7_29590</name>
</gene>
<dbReference type="InterPro" id="IPR007466">
    <property type="entry name" value="Peptidyl-Arg-deiminase_porph"/>
</dbReference>
<evidence type="ECO:0000313" key="3">
    <source>
        <dbReference type="Proteomes" id="UP000238823"/>
    </source>
</evidence>
<dbReference type="EC" id="3.5.3.12" evidence="2"/>
<sequence>MGLGLLLTMLLGGALDPDLLRPADAIPGQVPAAAVILSEPPDARRLRADFETPPRVLLVFTQDWPGPIGRIAEQVLASGSGLSLLADVASSPAAYAGFVNELTSRSGGRLEVHTDRVDTPWVRDWGPLQLRRDEQSLASLWLDPDHPSDGREHDDAAPRWLATHHRVELTALPWALDGGAFISDGGGLCVLSLEYLELRGITPGGDPVGGAALGQLLGQLGCRATALVPTLLAEHTKHVDMIAQFVGPSRLMIASIEDELGGRSEDALRLAAAELGIRRAASALGRSLEIIEVPTPPSEAGRNPRTHVNGLRLADRYLMPSYPELSQALQRRARAAVQRAVGEIPVVTIDVSEMITAGGAIHCAALGLFSP</sequence>
<dbReference type="GO" id="GO:0009446">
    <property type="term" value="P:putrescine biosynthetic process"/>
    <property type="evidence" value="ECO:0007669"/>
    <property type="project" value="InterPro"/>
</dbReference>
<dbReference type="GO" id="GO:0004668">
    <property type="term" value="F:protein-arginine deiminase activity"/>
    <property type="evidence" value="ECO:0007669"/>
    <property type="project" value="InterPro"/>
</dbReference>
<accession>A0A2S9YQ80</accession>
<evidence type="ECO:0000256" key="1">
    <source>
        <dbReference type="ARBA" id="ARBA00022801"/>
    </source>
</evidence>
<dbReference type="OrthoDB" id="9808013at2"/>
<keyword evidence="1 2" id="KW-0378">Hydrolase</keyword>
<organism evidence="2 3">
    <name type="scientific">Enhygromyxa salina</name>
    <dbReference type="NCBI Taxonomy" id="215803"/>
    <lineage>
        <taxon>Bacteria</taxon>
        <taxon>Pseudomonadati</taxon>
        <taxon>Myxococcota</taxon>
        <taxon>Polyangia</taxon>
        <taxon>Nannocystales</taxon>
        <taxon>Nannocystaceae</taxon>
        <taxon>Enhygromyxa</taxon>
    </lineage>
</organism>
<dbReference type="PANTHER" id="PTHR31377">
    <property type="entry name" value="AGMATINE DEIMINASE-RELATED"/>
    <property type="match status" value="1"/>
</dbReference>
<dbReference type="PANTHER" id="PTHR31377:SF0">
    <property type="entry name" value="AGMATINE DEIMINASE-RELATED"/>
    <property type="match status" value="1"/>
</dbReference>
<comment type="caution">
    <text evidence="2">The sequence shown here is derived from an EMBL/GenBank/DDBJ whole genome shotgun (WGS) entry which is preliminary data.</text>
</comment>
<dbReference type="Pfam" id="PF04371">
    <property type="entry name" value="PAD_porph"/>
    <property type="match status" value="1"/>
</dbReference>